<sequence length="252" mass="27717">MQGSVALTNAVFACARQNRWADCIAEYEQNLSSTAPDAITLHNLALASWQLARHAQARRYWQHASRLAPTNSLYSDMLSRLDAWVRACEGPLAPATLIAADIIATPFGPHHSQHAFTAIKADPQGSHCAGYPCFGSSAELRAWINWLRHSLDVSVYALVNPEQCGFLGFITLGRDGHFSYWISLRYRGNGYAGQALDLIQQLAFARQLDCLHSSVLPTNHVSRRALDSAGFYCGGSGCSQSLVYSKSMRRTL</sequence>
<dbReference type="SUPFAM" id="SSF55729">
    <property type="entry name" value="Acyl-CoA N-acyltransferases (Nat)"/>
    <property type="match status" value="1"/>
</dbReference>
<protein>
    <recommendedName>
        <fullName evidence="1">N-acetyltransferase domain-containing protein</fullName>
    </recommendedName>
</protein>
<dbReference type="PROSITE" id="PS51186">
    <property type="entry name" value="GNAT"/>
    <property type="match status" value="1"/>
</dbReference>
<feature type="domain" description="N-acetyltransferase" evidence="1">
    <location>
        <begin position="102"/>
        <end position="252"/>
    </location>
</feature>
<dbReference type="EMBL" id="CABVIN010000013">
    <property type="protein sequence ID" value="VVP55522.1"/>
    <property type="molecule type" value="Genomic_DNA"/>
</dbReference>
<dbReference type="InterPro" id="IPR016181">
    <property type="entry name" value="Acyl_CoA_acyltransferase"/>
</dbReference>
<dbReference type="Pfam" id="PF13302">
    <property type="entry name" value="Acetyltransf_3"/>
    <property type="match status" value="1"/>
</dbReference>
<dbReference type="Proteomes" id="UP000377224">
    <property type="component" value="Unassembled WGS sequence"/>
</dbReference>
<dbReference type="GO" id="GO:0016747">
    <property type="term" value="F:acyltransferase activity, transferring groups other than amino-acyl groups"/>
    <property type="evidence" value="ECO:0007669"/>
    <property type="project" value="InterPro"/>
</dbReference>
<accession>A0A5E7Q0D0</accession>
<dbReference type="Gene3D" id="1.25.40.10">
    <property type="entry name" value="Tetratricopeptide repeat domain"/>
    <property type="match status" value="1"/>
</dbReference>
<reference evidence="2 3" key="1">
    <citation type="submission" date="2019-09" db="EMBL/GenBank/DDBJ databases">
        <authorList>
            <person name="Chandra G."/>
            <person name="Truman W A."/>
        </authorList>
    </citation>
    <scope>NUCLEOTIDE SEQUENCE [LARGE SCALE GENOMIC DNA]</scope>
    <source>
        <strain evidence="2">PS896</strain>
    </source>
</reference>
<gene>
    <name evidence="2" type="ORF">PS896_05669</name>
</gene>
<dbReference type="Gene3D" id="3.40.630.30">
    <property type="match status" value="1"/>
</dbReference>
<proteinExistence type="predicted"/>
<dbReference type="SUPFAM" id="SSF48452">
    <property type="entry name" value="TPR-like"/>
    <property type="match status" value="1"/>
</dbReference>
<dbReference type="AlphaFoldDB" id="A0A5E7Q0D0"/>
<dbReference type="InterPro" id="IPR000182">
    <property type="entry name" value="GNAT_dom"/>
</dbReference>
<evidence type="ECO:0000313" key="3">
    <source>
        <dbReference type="Proteomes" id="UP000377224"/>
    </source>
</evidence>
<evidence type="ECO:0000259" key="1">
    <source>
        <dbReference type="PROSITE" id="PS51186"/>
    </source>
</evidence>
<dbReference type="InterPro" id="IPR011990">
    <property type="entry name" value="TPR-like_helical_dom_sf"/>
</dbReference>
<name>A0A5E7Q0D0_PSEFL</name>
<organism evidence="2 3">
    <name type="scientific">Pseudomonas fluorescens</name>
    <dbReference type="NCBI Taxonomy" id="294"/>
    <lineage>
        <taxon>Bacteria</taxon>
        <taxon>Pseudomonadati</taxon>
        <taxon>Pseudomonadota</taxon>
        <taxon>Gammaproteobacteria</taxon>
        <taxon>Pseudomonadales</taxon>
        <taxon>Pseudomonadaceae</taxon>
        <taxon>Pseudomonas</taxon>
    </lineage>
</organism>
<evidence type="ECO:0000313" key="2">
    <source>
        <dbReference type="EMBL" id="VVP55522.1"/>
    </source>
</evidence>